<sequence length="170" mass="19360">MNTRAQNNIFKPKIYTTSKYPLPRTEEPCTIAEALRLPQWRASATDEFNALVRNNTWDIVPASEAQNVVGCKWLFRIKQKSDGSIDKYKSRLVAKGFSQAPGIDYKETFSPVVKHSTIKVVLTIALANRWSLHQMDVNNAFLQGHLLETVYMKQPPGFTHPDFPTHVCKL</sequence>
<dbReference type="EMBL" id="JAIWQS010000008">
    <property type="protein sequence ID" value="KAJ8900220.1"/>
    <property type="molecule type" value="Genomic_DNA"/>
</dbReference>
<accession>A0AAV8UCC8</accession>
<protein>
    <recommendedName>
        <fullName evidence="1">Reverse transcriptase Ty1/copia-type domain-containing protein</fullName>
    </recommendedName>
</protein>
<proteinExistence type="predicted"/>
<gene>
    <name evidence="2" type="ORF">K2173_024860</name>
</gene>
<organism evidence="2 3">
    <name type="scientific">Erythroxylum novogranatense</name>
    <dbReference type="NCBI Taxonomy" id="1862640"/>
    <lineage>
        <taxon>Eukaryota</taxon>
        <taxon>Viridiplantae</taxon>
        <taxon>Streptophyta</taxon>
        <taxon>Embryophyta</taxon>
        <taxon>Tracheophyta</taxon>
        <taxon>Spermatophyta</taxon>
        <taxon>Magnoliopsida</taxon>
        <taxon>eudicotyledons</taxon>
        <taxon>Gunneridae</taxon>
        <taxon>Pentapetalae</taxon>
        <taxon>rosids</taxon>
        <taxon>fabids</taxon>
        <taxon>Malpighiales</taxon>
        <taxon>Erythroxylaceae</taxon>
        <taxon>Erythroxylum</taxon>
    </lineage>
</organism>
<evidence type="ECO:0000313" key="3">
    <source>
        <dbReference type="Proteomes" id="UP001159364"/>
    </source>
</evidence>
<dbReference type="SUPFAM" id="SSF56672">
    <property type="entry name" value="DNA/RNA polymerases"/>
    <property type="match status" value="1"/>
</dbReference>
<reference evidence="2 3" key="1">
    <citation type="submission" date="2021-09" db="EMBL/GenBank/DDBJ databases">
        <title>Genomic insights and catalytic innovation underlie evolution of tropane alkaloids biosynthesis.</title>
        <authorList>
            <person name="Wang Y.-J."/>
            <person name="Tian T."/>
            <person name="Huang J.-P."/>
            <person name="Huang S.-X."/>
        </authorList>
    </citation>
    <scope>NUCLEOTIDE SEQUENCE [LARGE SCALE GENOMIC DNA]</scope>
    <source>
        <strain evidence="2">KIB-2018</strain>
        <tissue evidence="2">Leaf</tissue>
    </source>
</reference>
<dbReference type="Proteomes" id="UP001159364">
    <property type="component" value="Linkage Group LG08"/>
</dbReference>
<dbReference type="AlphaFoldDB" id="A0AAV8UCC8"/>
<dbReference type="Pfam" id="PF07727">
    <property type="entry name" value="RVT_2"/>
    <property type="match status" value="1"/>
</dbReference>
<name>A0AAV8UCC8_9ROSI</name>
<feature type="domain" description="Reverse transcriptase Ty1/copia-type" evidence="1">
    <location>
        <begin position="54"/>
        <end position="170"/>
    </location>
</feature>
<comment type="caution">
    <text evidence="2">The sequence shown here is derived from an EMBL/GenBank/DDBJ whole genome shotgun (WGS) entry which is preliminary data.</text>
</comment>
<evidence type="ECO:0000259" key="1">
    <source>
        <dbReference type="Pfam" id="PF07727"/>
    </source>
</evidence>
<dbReference type="InterPro" id="IPR043502">
    <property type="entry name" value="DNA/RNA_pol_sf"/>
</dbReference>
<keyword evidence="3" id="KW-1185">Reference proteome</keyword>
<dbReference type="InterPro" id="IPR013103">
    <property type="entry name" value="RVT_2"/>
</dbReference>
<evidence type="ECO:0000313" key="2">
    <source>
        <dbReference type="EMBL" id="KAJ8900220.1"/>
    </source>
</evidence>